<reference evidence="3 4" key="1">
    <citation type="submission" date="2016-11" db="EMBL/GenBank/DDBJ databases">
        <authorList>
            <person name="Jaros S."/>
            <person name="Januszkiewicz K."/>
            <person name="Wedrychowicz H."/>
        </authorList>
    </citation>
    <scope>NUCLEOTIDE SEQUENCE [LARGE SCALE GENOMIC DNA]</scope>
    <source>
        <strain evidence="3 4">ATCC 23634</strain>
    </source>
</reference>
<protein>
    <submittedName>
        <fullName evidence="3">UDP-N-acetylglucosamine 2-epimerase (Non-hydrolysing)</fullName>
    </submittedName>
</protein>
<dbReference type="InterPro" id="IPR003331">
    <property type="entry name" value="UDP_GlcNAc_Epimerase_2_dom"/>
</dbReference>
<dbReference type="Gene3D" id="3.40.50.2000">
    <property type="entry name" value="Glycogen Phosphorylase B"/>
    <property type="match status" value="2"/>
</dbReference>
<evidence type="ECO:0000313" key="4">
    <source>
        <dbReference type="Proteomes" id="UP000183447"/>
    </source>
</evidence>
<dbReference type="AlphaFoldDB" id="A0A1K2I147"/>
<evidence type="ECO:0000256" key="1">
    <source>
        <dbReference type="RuleBase" id="RU003513"/>
    </source>
</evidence>
<dbReference type="STRING" id="665118.SAMN02983003_3223"/>
<accession>A0A1K2I147</accession>
<evidence type="ECO:0000259" key="2">
    <source>
        <dbReference type="Pfam" id="PF02350"/>
    </source>
</evidence>
<gene>
    <name evidence="3" type="ORF">SAMN02983003_3223</name>
</gene>
<keyword evidence="4" id="KW-1185">Reference proteome</keyword>
<dbReference type="Proteomes" id="UP000183447">
    <property type="component" value="Unassembled WGS sequence"/>
</dbReference>
<comment type="similarity">
    <text evidence="1">Belongs to the UDP-N-acetylglucosamine 2-epimerase family.</text>
</comment>
<dbReference type="NCBIfam" id="TIGR00236">
    <property type="entry name" value="wecB"/>
    <property type="match status" value="1"/>
</dbReference>
<organism evidence="3 4">
    <name type="scientific">Devosia enhydra</name>
    <dbReference type="NCBI Taxonomy" id="665118"/>
    <lineage>
        <taxon>Bacteria</taxon>
        <taxon>Pseudomonadati</taxon>
        <taxon>Pseudomonadota</taxon>
        <taxon>Alphaproteobacteria</taxon>
        <taxon>Hyphomicrobiales</taxon>
        <taxon>Devosiaceae</taxon>
        <taxon>Devosia</taxon>
    </lineage>
</organism>
<evidence type="ECO:0000313" key="3">
    <source>
        <dbReference type="EMBL" id="SFZ86049.1"/>
    </source>
</evidence>
<dbReference type="GO" id="GO:0016853">
    <property type="term" value="F:isomerase activity"/>
    <property type="evidence" value="ECO:0007669"/>
    <property type="project" value="UniProtKB-KW"/>
</dbReference>
<dbReference type="PANTHER" id="PTHR43174:SF1">
    <property type="entry name" value="UDP-N-ACETYLGLUCOSAMINE 2-EPIMERASE"/>
    <property type="match status" value="1"/>
</dbReference>
<keyword evidence="1" id="KW-0413">Isomerase</keyword>
<dbReference type="CDD" id="cd03786">
    <property type="entry name" value="GTB_UDP-GlcNAc_2-Epimerase"/>
    <property type="match status" value="1"/>
</dbReference>
<dbReference type="SUPFAM" id="SSF53756">
    <property type="entry name" value="UDP-Glycosyltransferase/glycogen phosphorylase"/>
    <property type="match status" value="1"/>
</dbReference>
<proteinExistence type="inferred from homology"/>
<dbReference type="EMBL" id="FPKU01000003">
    <property type="protein sequence ID" value="SFZ86049.1"/>
    <property type="molecule type" value="Genomic_DNA"/>
</dbReference>
<dbReference type="PANTHER" id="PTHR43174">
    <property type="entry name" value="UDP-N-ACETYLGLUCOSAMINE 2-EPIMERASE"/>
    <property type="match status" value="1"/>
</dbReference>
<dbReference type="Pfam" id="PF02350">
    <property type="entry name" value="Epimerase_2"/>
    <property type="match status" value="1"/>
</dbReference>
<dbReference type="InterPro" id="IPR029767">
    <property type="entry name" value="WecB-like"/>
</dbReference>
<feature type="domain" description="UDP-N-acetylglucosamine 2-epimerase" evidence="2">
    <location>
        <begin position="25"/>
        <end position="359"/>
    </location>
</feature>
<dbReference type="RefSeq" id="WP_072345352.1">
    <property type="nucleotide sequence ID" value="NZ_FPKU01000003.1"/>
</dbReference>
<name>A0A1K2I147_9HYPH</name>
<sequence length="375" mass="41945">MLKVMTMVGTRPEIIRLSRVIARLDQHVEHLLVHTGQNYDYELNQVFFEDLGLRQPDLYLDAARASAAETIGTIIIAVDKALAQHQPDAVLILGDTNSALAAIPAKRRKIPIFHMEAGNRCFDMRVPEEINRRIVDHTADINLTYSTIARDYLLREGLPPDQVIRTGSPMREVLEHQREKIAASGVLERLGLVSEGYFVVSAHREESVDDPVQLGRLMDVLDAVASRYGLPLIVSTHPRTRKRLDALGRPAHERVRFEKPFGFSDYVALQVNACAVLSDSGTITEEASILNFPALNLRNVHERPEGFEEGAVMMVGLDAERVLDGLDILATQPRGEDRLLRMVEDYAPLNVSDKVLRIIVSYTGYVARRVWGQGA</sequence>